<dbReference type="EMBL" id="PDUG01000006">
    <property type="protein sequence ID" value="PIC17301.1"/>
    <property type="molecule type" value="Genomic_DNA"/>
</dbReference>
<dbReference type="Proteomes" id="UP000230233">
    <property type="component" value="Chromosome X"/>
</dbReference>
<evidence type="ECO:0000313" key="1">
    <source>
        <dbReference type="EMBL" id="PIC17301.1"/>
    </source>
</evidence>
<gene>
    <name evidence="1" type="primary">Cnig_chr_X.g23590</name>
    <name evidence="1" type="ORF">B9Z55_023590</name>
</gene>
<comment type="caution">
    <text evidence="1">The sequence shown here is derived from an EMBL/GenBank/DDBJ whole genome shotgun (WGS) entry which is preliminary data.</text>
</comment>
<proteinExistence type="predicted"/>
<name>A0A2G5SR17_9PELO</name>
<organism evidence="1 2">
    <name type="scientific">Caenorhabditis nigoni</name>
    <dbReference type="NCBI Taxonomy" id="1611254"/>
    <lineage>
        <taxon>Eukaryota</taxon>
        <taxon>Metazoa</taxon>
        <taxon>Ecdysozoa</taxon>
        <taxon>Nematoda</taxon>
        <taxon>Chromadorea</taxon>
        <taxon>Rhabditida</taxon>
        <taxon>Rhabditina</taxon>
        <taxon>Rhabditomorpha</taxon>
        <taxon>Rhabditoidea</taxon>
        <taxon>Rhabditidae</taxon>
        <taxon>Peloderinae</taxon>
        <taxon>Caenorhabditis</taxon>
    </lineage>
</organism>
<keyword evidence="2" id="KW-1185">Reference proteome</keyword>
<protein>
    <submittedName>
        <fullName evidence="1">Uncharacterized protein</fullName>
    </submittedName>
</protein>
<reference evidence="2" key="1">
    <citation type="submission" date="2017-10" db="EMBL/GenBank/DDBJ databases">
        <title>Rapid genome shrinkage in a self-fertile nematode reveals novel sperm competition proteins.</title>
        <authorList>
            <person name="Yin D."/>
            <person name="Schwarz E.M."/>
            <person name="Thomas C.G."/>
            <person name="Felde R.L."/>
            <person name="Korf I.F."/>
            <person name="Cutter A.D."/>
            <person name="Schartner C.M."/>
            <person name="Ralston E.J."/>
            <person name="Meyer B.J."/>
            <person name="Haag E.S."/>
        </authorList>
    </citation>
    <scope>NUCLEOTIDE SEQUENCE [LARGE SCALE GENOMIC DNA]</scope>
    <source>
        <strain evidence="2">JU1422</strain>
    </source>
</reference>
<sequence length="146" mass="16882">MPATGDIMYCFDSLAVLLKPIPKEVGYWKVRYLGEKKNRGKKCHEKNMVAFHKDDKLTIKTTVWGDVEKARKEAITLLKNRSEGWGSKECREFPIRRAHPILQTGLTRDFSRKSLRLQRKNGTAVEDKFVCVFGTSSGRFNYLGRR</sequence>
<accession>A0A2G5SR17</accession>
<evidence type="ECO:0000313" key="2">
    <source>
        <dbReference type="Proteomes" id="UP000230233"/>
    </source>
</evidence>
<dbReference type="AlphaFoldDB" id="A0A2G5SR17"/>